<dbReference type="SUPFAM" id="SSF56801">
    <property type="entry name" value="Acetyl-CoA synthetase-like"/>
    <property type="match status" value="1"/>
</dbReference>
<evidence type="ECO:0000313" key="5">
    <source>
        <dbReference type="EMBL" id="OXY89552.1"/>
    </source>
</evidence>
<dbReference type="PRINTS" id="PR00154">
    <property type="entry name" value="AMPBINDING"/>
</dbReference>
<accession>A0A233S1L0</accession>
<comment type="similarity">
    <text evidence="1">Belongs to the ATP-dependent AMP-binding enzyme family.</text>
</comment>
<dbReference type="Gene3D" id="3.30.300.30">
    <property type="match status" value="1"/>
</dbReference>
<dbReference type="InterPro" id="IPR045851">
    <property type="entry name" value="AMP-bd_C_sf"/>
</dbReference>
<evidence type="ECO:0000259" key="3">
    <source>
        <dbReference type="Pfam" id="PF00501"/>
    </source>
</evidence>
<dbReference type="Pfam" id="PF13193">
    <property type="entry name" value="AMP-binding_C"/>
    <property type="match status" value="1"/>
</dbReference>
<dbReference type="Pfam" id="PF00501">
    <property type="entry name" value="AMP-binding"/>
    <property type="match status" value="2"/>
</dbReference>
<gene>
    <name evidence="5" type="ORF">BEK98_38045</name>
</gene>
<dbReference type="CDD" id="cd05936">
    <property type="entry name" value="FC-FACS_FadD_like"/>
    <property type="match status" value="1"/>
</dbReference>
<evidence type="ECO:0000256" key="2">
    <source>
        <dbReference type="ARBA" id="ARBA00022598"/>
    </source>
</evidence>
<dbReference type="Proteomes" id="UP000215483">
    <property type="component" value="Unassembled WGS sequence"/>
</dbReference>
<dbReference type="InterPro" id="IPR020459">
    <property type="entry name" value="AMP-binding"/>
</dbReference>
<evidence type="ECO:0000259" key="4">
    <source>
        <dbReference type="Pfam" id="PF13193"/>
    </source>
</evidence>
<keyword evidence="2" id="KW-0436">Ligase</keyword>
<dbReference type="PANTHER" id="PTHR43767">
    <property type="entry name" value="LONG-CHAIN-FATTY-ACID--COA LIGASE"/>
    <property type="match status" value="1"/>
</dbReference>
<dbReference type="EMBL" id="MCGQ01000044">
    <property type="protein sequence ID" value="OXY89552.1"/>
    <property type="molecule type" value="Genomic_DNA"/>
</dbReference>
<dbReference type="AlphaFoldDB" id="A0A233S1L0"/>
<evidence type="ECO:0000256" key="1">
    <source>
        <dbReference type="ARBA" id="ARBA00006432"/>
    </source>
</evidence>
<dbReference type="GO" id="GO:0016878">
    <property type="term" value="F:acid-thiol ligase activity"/>
    <property type="evidence" value="ECO:0007669"/>
    <property type="project" value="UniProtKB-ARBA"/>
</dbReference>
<protein>
    <submittedName>
        <fullName evidence="5">AMP-dependent synthetase</fullName>
    </submittedName>
</protein>
<reference evidence="5 6" key="1">
    <citation type="submission" date="2016-07" db="EMBL/GenBank/DDBJ databases">
        <title>Draft genome of Streptomyces diastatochromogenes.</title>
        <authorList>
            <person name="Podduturi R."/>
            <person name="Lukassen M.B."/>
            <person name="Clausen N."/>
            <person name="Nielsen J.L."/>
            <person name="Jorgensen N.O."/>
        </authorList>
    </citation>
    <scope>NUCLEOTIDE SEQUENCE [LARGE SCALE GENOMIC DNA]</scope>
    <source>
        <strain evidence="5 6">DSM 40608</strain>
    </source>
</reference>
<name>A0A233S1L0_STRDA</name>
<dbReference type="InterPro" id="IPR020845">
    <property type="entry name" value="AMP-binding_CS"/>
</dbReference>
<dbReference type="PROSITE" id="PS00455">
    <property type="entry name" value="AMP_BINDING"/>
    <property type="match status" value="1"/>
</dbReference>
<dbReference type="InterPro" id="IPR000873">
    <property type="entry name" value="AMP-dep_synth/lig_dom"/>
</dbReference>
<feature type="domain" description="AMP-dependent synthetase/ligase" evidence="3">
    <location>
        <begin position="10"/>
        <end position="106"/>
    </location>
</feature>
<feature type="domain" description="AMP-binding enzyme C-terminal" evidence="4">
    <location>
        <begin position="384"/>
        <end position="459"/>
    </location>
</feature>
<dbReference type="Gene3D" id="3.40.50.12780">
    <property type="entry name" value="N-terminal domain of ligase-like"/>
    <property type="match status" value="1"/>
</dbReference>
<dbReference type="RefSeq" id="WP_094221494.1">
    <property type="nucleotide sequence ID" value="NZ_MCGQ01000044.1"/>
</dbReference>
<evidence type="ECO:0000313" key="6">
    <source>
        <dbReference type="Proteomes" id="UP000215483"/>
    </source>
</evidence>
<comment type="caution">
    <text evidence="5">The sequence shown here is derived from an EMBL/GenBank/DDBJ whole genome shotgun (WGS) entry which is preliminary data.</text>
</comment>
<dbReference type="PANTHER" id="PTHR43767:SF1">
    <property type="entry name" value="NONRIBOSOMAL PEPTIDE SYNTHASE PES1 (EUROFUNG)-RELATED"/>
    <property type="match status" value="1"/>
</dbReference>
<proteinExistence type="inferred from homology"/>
<dbReference type="FunFam" id="3.30.300.30:FF:000008">
    <property type="entry name" value="2,3-dihydroxybenzoate-AMP ligase"/>
    <property type="match status" value="1"/>
</dbReference>
<dbReference type="InterPro" id="IPR042099">
    <property type="entry name" value="ANL_N_sf"/>
</dbReference>
<sequence>MHFSELPDVRAERFPDGPCIADDTSALNNSQFLSRVDGTARVLRDQGVGQGDVVAIVLPNGVDFVVTLFAAWRLGAAVTPVNPMLTAVEADYQIRDSGARAVVTDALSPQEVSGDRLLTPVVNADDVALLIYTSGSTGRPKGVILDHANVMAMVAMMTEACGTSAADHSLLVLPLFHVNGIVVSVLTPLHAGGRVTVAGRFRPETFFDTVERARPTFFSGVPAIFMMLTELPEDVRPDCSSLRFAVCGAAPMPARLIERFEARYGVPVVEGYGLSETSCAATVNPVDGRRKPGTVGLPLPGQEVAVVRPDGSPAAPGEAGEVVVSGPNVMRGYLGRPEDTARTLVDGRLHTGDVGRFDEDGYLVLVDRIKDMIIRGGENIYPKEIESVLGTHPAVLESAVVGAPDPRLGEVPVAYVVLRRGAAATGEQLIDHCRTALARYKLPVEIVELDALPRNPVGKTDKPALRVRLAGAVAAR</sequence>
<feature type="domain" description="AMP-dependent synthetase/ligase" evidence="3">
    <location>
        <begin position="120"/>
        <end position="334"/>
    </location>
</feature>
<dbReference type="InterPro" id="IPR050237">
    <property type="entry name" value="ATP-dep_AMP-bd_enzyme"/>
</dbReference>
<organism evidence="5 6">
    <name type="scientific">Streptomyces diastatochromogenes</name>
    <dbReference type="NCBI Taxonomy" id="42236"/>
    <lineage>
        <taxon>Bacteria</taxon>
        <taxon>Bacillati</taxon>
        <taxon>Actinomycetota</taxon>
        <taxon>Actinomycetes</taxon>
        <taxon>Kitasatosporales</taxon>
        <taxon>Streptomycetaceae</taxon>
        <taxon>Streptomyces</taxon>
    </lineage>
</organism>
<dbReference type="InterPro" id="IPR025110">
    <property type="entry name" value="AMP-bd_C"/>
</dbReference>
<dbReference type="OrthoDB" id="9803968at2"/>
<keyword evidence="6" id="KW-1185">Reference proteome</keyword>